<protein>
    <submittedName>
        <fullName evidence="2">Uncharacterized protein</fullName>
    </submittedName>
</protein>
<gene>
    <name evidence="2" type="ORF">VN24_25700</name>
</gene>
<proteinExistence type="predicted"/>
<dbReference type="EMBL" id="CP011058">
    <property type="protein sequence ID" value="AJY77334.1"/>
    <property type="molecule type" value="Genomic_DNA"/>
</dbReference>
<dbReference type="KEGG" id="pbj:VN24_25700"/>
<name>A0A0D5NPU9_9BACL</name>
<dbReference type="RefSeq" id="WP_045672759.1">
    <property type="nucleotide sequence ID" value="NZ_CP011058.1"/>
</dbReference>
<dbReference type="AlphaFoldDB" id="A0A0D5NPU9"/>
<reference evidence="2 3" key="1">
    <citation type="journal article" date="2015" name="J. Biotechnol.">
        <title>Complete genome sequence of Paenibacillus beijingensis 7188(T) (=DSM 24997(T)), a novel rhizobacterium from jujube garden soil.</title>
        <authorList>
            <person name="Kwak Y."/>
            <person name="Shin J.H."/>
        </authorList>
    </citation>
    <scope>NUCLEOTIDE SEQUENCE [LARGE SCALE GENOMIC DNA]</scope>
    <source>
        <strain evidence="2 3">DSM 24997</strain>
    </source>
</reference>
<evidence type="ECO:0000313" key="2">
    <source>
        <dbReference type="EMBL" id="AJY77334.1"/>
    </source>
</evidence>
<sequence>MNNIVKISAGILSLSLLAVQFAQPIQAAPAGPTKHGQLTAETAKKSSWDKSSLSFTGQTSYSGGISATVQNKGSQMDGETVYELYRVEKGNPKNGEIVALGIIKPLGPGETQQLTYVPNLLKPGKYIFKAYQRPGHPGTGELWSSSITVKEQEVAKDQLEPERPLDQFFNSTVEEGTATFTVPEGMKPVEISFSSYVYPEGVVPQQDGAPYENQTVYDNVTATYGPGTHTVHVQLPPNQYWQTDLYLGPVIETLTESGHPMDKIIDADYSPAATVQTVQ</sequence>
<evidence type="ECO:0000313" key="3">
    <source>
        <dbReference type="Proteomes" id="UP000032633"/>
    </source>
</evidence>
<evidence type="ECO:0000256" key="1">
    <source>
        <dbReference type="SAM" id="SignalP"/>
    </source>
</evidence>
<organism evidence="2 3">
    <name type="scientific">Paenibacillus beijingensis</name>
    <dbReference type="NCBI Taxonomy" id="1126833"/>
    <lineage>
        <taxon>Bacteria</taxon>
        <taxon>Bacillati</taxon>
        <taxon>Bacillota</taxon>
        <taxon>Bacilli</taxon>
        <taxon>Bacillales</taxon>
        <taxon>Paenibacillaceae</taxon>
        <taxon>Paenibacillus</taxon>
    </lineage>
</organism>
<feature type="signal peptide" evidence="1">
    <location>
        <begin position="1"/>
        <end position="27"/>
    </location>
</feature>
<dbReference type="HOGENOM" id="CLU_1000565_0_0_9"/>
<reference evidence="3" key="2">
    <citation type="submission" date="2015-03" db="EMBL/GenBank/DDBJ databases">
        <title>Genome sequence of Paenibacillus beijingensis strain DSM 24997T.</title>
        <authorList>
            <person name="Kwak Y."/>
            <person name="Shin J.-H."/>
        </authorList>
    </citation>
    <scope>NUCLEOTIDE SEQUENCE [LARGE SCALE GENOMIC DNA]</scope>
    <source>
        <strain evidence="3">DSM 24997</strain>
    </source>
</reference>
<keyword evidence="3" id="KW-1185">Reference proteome</keyword>
<accession>A0A0D5NPU9</accession>
<dbReference type="PATRIC" id="fig|1126833.4.peg.5649"/>
<dbReference type="Proteomes" id="UP000032633">
    <property type="component" value="Chromosome"/>
</dbReference>
<dbReference type="OrthoDB" id="2560527at2"/>
<dbReference type="STRING" id="1126833.VN24_25700"/>
<keyword evidence="1" id="KW-0732">Signal</keyword>
<feature type="chain" id="PRO_5002296595" evidence="1">
    <location>
        <begin position="28"/>
        <end position="279"/>
    </location>
</feature>